<protein>
    <submittedName>
        <fullName evidence="1">GMP synthase [glutamine-hydrolyzing] subunit A</fullName>
    </submittedName>
</protein>
<dbReference type="EMBL" id="GBHO01042726">
    <property type="protein sequence ID" value="JAG00878.1"/>
    <property type="molecule type" value="Transcribed_RNA"/>
</dbReference>
<sequence>MSLGVADEGVGRKQVAWPRGRYAEEGRKRCVDDKNANTISILVHRWHPKSPPLLEFSSNNEWMEWTLGGEPEGESERGMSGIATFVRLQGLGLCRKCLHD</sequence>
<evidence type="ECO:0000313" key="1">
    <source>
        <dbReference type="EMBL" id="JAG00878.1"/>
    </source>
</evidence>
<reference evidence="1" key="2">
    <citation type="submission" date="2014-07" db="EMBL/GenBank/DDBJ databases">
        <authorList>
            <person name="Hull J."/>
        </authorList>
    </citation>
    <scope>NUCLEOTIDE SEQUENCE</scope>
</reference>
<accession>A0A0A9W341</accession>
<name>A0A0A9W341_LYGHE</name>
<gene>
    <name evidence="1" type="primary">guaAA_1</name>
    <name evidence="1" type="ORF">CM83_103647</name>
</gene>
<organism evidence="1">
    <name type="scientific">Lygus hesperus</name>
    <name type="common">Western plant bug</name>
    <dbReference type="NCBI Taxonomy" id="30085"/>
    <lineage>
        <taxon>Eukaryota</taxon>
        <taxon>Metazoa</taxon>
        <taxon>Ecdysozoa</taxon>
        <taxon>Arthropoda</taxon>
        <taxon>Hexapoda</taxon>
        <taxon>Insecta</taxon>
        <taxon>Pterygota</taxon>
        <taxon>Neoptera</taxon>
        <taxon>Paraneoptera</taxon>
        <taxon>Hemiptera</taxon>
        <taxon>Heteroptera</taxon>
        <taxon>Panheteroptera</taxon>
        <taxon>Cimicomorpha</taxon>
        <taxon>Miridae</taxon>
        <taxon>Mirini</taxon>
        <taxon>Lygus</taxon>
    </lineage>
</organism>
<reference evidence="1" key="1">
    <citation type="journal article" date="2014" name="PLoS ONE">
        <title>Transcriptome-Based Identification of ABC Transporters in the Western Tarnished Plant Bug Lygus hesperus.</title>
        <authorList>
            <person name="Hull J.J."/>
            <person name="Chaney K."/>
            <person name="Geib S.M."/>
            <person name="Fabrick J.A."/>
            <person name="Brent C.S."/>
            <person name="Walsh D."/>
            <person name="Lavine L.C."/>
        </authorList>
    </citation>
    <scope>NUCLEOTIDE SEQUENCE</scope>
</reference>
<dbReference type="AlphaFoldDB" id="A0A0A9W341"/>
<proteinExistence type="predicted"/>